<reference evidence="1 2" key="1">
    <citation type="submission" date="2023-01" db="EMBL/GenBank/DDBJ databases">
        <title>Analysis of 21 Apiospora genomes using comparative genomics revels a genus with tremendous synthesis potential of carbohydrate active enzymes and secondary metabolites.</title>
        <authorList>
            <person name="Sorensen T."/>
        </authorList>
    </citation>
    <scope>NUCLEOTIDE SEQUENCE [LARGE SCALE GENOMIC DNA]</scope>
    <source>
        <strain evidence="1 2">CBS 24483</strain>
    </source>
</reference>
<comment type="caution">
    <text evidence="1">The sequence shown here is derived from an EMBL/GenBank/DDBJ whole genome shotgun (WGS) entry which is preliminary data.</text>
</comment>
<gene>
    <name evidence="1" type="ORF">PG986_002312</name>
</gene>
<evidence type="ECO:0000313" key="2">
    <source>
        <dbReference type="Proteomes" id="UP001391051"/>
    </source>
</evidence>
<accession>A0ABR1QZC6</accession>
<evidence type="ECO:0000313" key="1">
    <source>
        <dbReference type="EMBL" id="KAK7968035.1"/>
    </source>
</evidence>
<sequence>MGNTASTASTAPNWGVSVPNPIQLAGRDSLSLLGTPFAPVFPPFLKNNPLPNGFPWGSL</sequence>
<name>A0ABR1QZC6_9PEZI</name>
<dbReference type="RefSeq" id="XP_066707427.1">
    <property type="nucleotide sequence ID" value="XM_066838534.1"/>
</dbReference>
<dbReference type="Proteomes" id="UP001391051">
    <property type="component" value="Unassembled WGS sequence"/>
</dbReference>
<dbReference type="GeneID" id="92071596"/>
<proteinExistence type="predicted"/>
<protein>
    <submittedName>
        <fullName evidence="1">Multicopper oxidase</fullName>
    </submittedName>
</protein>
<keyword evidence="2" id="KW-1185">Reference proteome</keyword>
<organism evidence="1 2">
    <name type="scientific">Apiospora aurea</name>
    <dbReference type="NCBI Taxonomy" id="335848"/>
    <lineage>
        <taxon>Eukaryota</taxon>
        <taxon>Fungi</taxon>
        <taxon>Dikarya</taxon>
        <taxon>Ascomycota</taxon>
        <taxon>Pezizomycotina</taxon>
        <taxon>Sordariomycetes</taxon>
        <taxon>Xylariomycetidae</taxon>
        <taxon>Amphisphaeriales</taxon>
        <taxon>Apiosporaceae</taxon>
        <taxon>Apiospora</taxon>
    </lineage>
</organism>
<dbReference type="EMBL" id="JAQQWE010000001">
    <property type="protein sequence ID" value="KAK7968035.1"/>
    <property type="molecule type" value="Genomic_DNA"/>
</dbReference>